<dbReference type="GO" id="GO:0015627">
    <property type="term" value="C:type II protein secretion system complex"/>
    <property type="evidence" value="ECO:0007669"/>
    <property type="project" value="InterPro"/>
</dbReference>
<reference evidence="13" key="1">
    <citation type="submission" date="2022-06" db="EMBL/GenBank/DDBJ databases">
        <title>Isolation and Genomics of Futiania mangrovii gen. nov., sp. nov., a Rare and Metabolically-versatile member in the Class Alphaproteobacteria.</title>
        <authorList>
            <person name="Liu L."/>
            <person name="Huang W.-C."/>
            <person name="Pan J."/>
            <person name="Li J."/>
            <person name="Huang Y."/>
            <person name="Du H."/>
            <person name="Liu Y."/>
            <person name="Li M."/>
        </authorList>
    </citation>
    <scope>NUCLEOTIDE SEQUENCE</scope>
    <source>
        <strain evidence="13">FT118</strain>
    </source>
</reference>
<keyword evidence="6 11" id="KW-0812">Transmembrane</keyword>
<keyword evidence="8 11" id="KW-0472">Membrane</keyword>
<evidence type="ECO:0000256" key="6">
    <source>
        <dbReference type="ARBA" id="ARBA00022692"/>
    </source>
</evidence>
<proteinExistence type="inferred from homology"/>
<gene>
    <name evidence="13" type="ORF">NJQ99_15765</name>
</gene>
<keyword evidence="14" id="KW-1185">Reference proteome</keyword>
<name>A0A9J6PMH4_9PROT</name>
<dbReference type="Proteomes" id="UP001055804">
    <property type="component" value="Unassembled WGS sequence"/>
</dbReference>
<accession>A0A9J6PMH4</accession>
<dbReference type="InterPro" id="IPR022346">
    <property type="entry name" value="T2SS_GspH"/>
</dbReference>
<organism evidence="13 14">
    <name type="scientific">Futiania mangrovi</name>
    <dbReference type="NCBI Taxonomy" id="2959716"/>
    <lineage>
        <taxon>Bacteria</taxon>
        <taxon>Pseudomonadati</taxon>
        <taxon>Pseudomonadota</taxon>
        <taxon>Alphaproteobacteria</taxon>
        <taxon>Futianiales</taxon>
        <taxon>Futianiaceae</taxon>
        <taxon>Futiania</taxon>
    </lineage>
</organism>
<dbReference type="InterPro" id="IPR045584">
    <property type="entry name" value="Pilin-like"/>
</dbReference>
<dbReference type="RefSeq" id="WP_269333839.1">
    <property type="nucleotide sequence ID" value="NZ_JAMZFT010000004.1"/>
</dbReference>
<protein>
    <recommendedName>
        <fullName evidence="2">Type II secretion system protein H</fullName>
    </recommendedName>
    <alternativeName>
        <fullName evidence="10">General secretion pathway protein H</fullName>
    </alternativeName>
</protein>
<evidence type="ECO:0000256" key="1">
    <source>
        <dbReference type="ARBA" id="ARBA00004377"/>
    </source>
</evidence>
<evidence type="ECO:0000256" key="10">
    <source>
        <dbReference type="ARBA" id="ARBA00030775"/>
    </source>
</evidence>
<evidence type="ECO:0000256" key="2">
    <source>
        <dbReference type="ARBA" id="ARBA00021549"/>
    </source>
</evidence>
<keyword evidence="3" id="KW-1003">Cell membrane</keyword>
<keyword evidence="7 11" id="KW-1133">Transmembrane helix</keyword>
<keyword evidence="5" id="KW-0997">Cell inner membrane</keyword>
<evidence type="ECO:0000256" key="4">
    <source>
        <dbReference type="ARBA" id="ARBA00022481"/>
    </source>
</evidence>
<dbReference type="GO" id="GO:0005886">
    <property type="term" value="C:plasma membrane"/>
    <property type="evidence" value="ECO:0007669"/>
    <property type="project" value="UniProtKB-SubCell"/>
</dbReference>
<evidence type="ECO:0000256" key="5">
    <source>
        <dbReference type="ARBA" id="ARBA00022519"/>
    </source>
</evidence>
<dbReference type="Pfam" id="PF12019">
    <property type="entry name" value="GspH"/>
    <property type="match status" value="1"/>
</dbReference>
<comment type="similarity">
    <text evidence="9">Belongs to the GSP H family.</text>
</comment>
<evidence type="ECO:0000256" key="9">
    <source>
        <dbReference type="ARBA" id="ARBA00025772"/>
    </source>
</evidence>
<feature type="domain" description="General secretion pathway GspH" evidence="12">
    <location>
        <begin position="50"/>
        <end position="142"/>
    </location>
</feature>
<evidence type="ECO:0000313" key="13">
    <source>
        <dbReference type="EMBL" id="MCP1337879.1"/>
    </source>
</evidence>
<comment type="subcellular location">
    <subcellularLocation>
        <location evidence="1">Cell inner membrane</location>
        <topology evidence="1">Single-pass membrane protein</topology>
    </subcellularLocation>
</comment>
<dbReference type="GO" id="GO:0015628">
    <property type="term" value="P:protein secretion by the type II secretion system"/>
    <property type="evidence" value="ECO:0007669"/>
    <property type="project" value="InterPro"/>
</dbReference>
<dbReference type="NCBIfam" id="TIGR02532">
    <property type="entry name" value="IV_pilin_GFxxxE"/>
    <property type="match status" value="1"/>
</dbReference>
<evidence type="ECO:0000256" key="3">
    <source>
        <dbReference type="ARBA" id="ARBA00022475"/>
    </source>
</evidence>
<dbReference type="AlphaFoldDB" id="A0A9J6PMH4"/>
<dbReference type="SUPFAM" id="SSF54523">
    <property type="entry name" value="Pili subunits"/>
    <property type="match status" value="1"/>
</dbReference>
<dbReference type="EMBL" id="JAMZFT010000004">
    <property type="protein sequence ID" value="MCP1337879.1"/>
    <property type="molecule type" value="Genomic_DNA"/>
</dbReference>
<dbReference type="PROSITE" id="PS00409">
    <property type="entry name" value="PROKAR_NTER_METHYL"/>
    <property type="match status" value="1"/>
</dbReference>
<evidence type="ECO:0000313" key="14">
    <source>
        <dbReference type="Proteomes" id="UP001055804"/>
    </source>
</evidence>
<feature type="transmembrane region" description="Helical" evidence="11">
    <location>
        <begin position="15"/>
        <end position="34"/>
    </location>
</feature>
<evidence type="ECO:0000259" key="12">
    <source>
        <dbReference type="Pfam" id="PF12019"/>
    </source>
</evidence>
<sequence length="150" mass="15621">MQTSPTDAREAERGLTLLEVLVVLSLLGFALVAIGNVTGATARRTALETAVQQTADTLQAARTRAIGSGLPVAVEIDAEAGRIGWPAHEVRVGTSVRLEAVLAREAAHDGMGRIVFFPDGTSTGGSLTLRTADARHTVAVHWLTGAVDAQ</sequence>
<evidence type="ECO:0000256" key="11">
    <source>
        <dbReference type="SAM" id="Phobius"/>
    </source>
</evidence>
<evidence type="ECO:0000256" key="7">
    <source>
        <dbReference type="ARBA" id="ARBA00022989"/>
    </source>
</evidence>
<dbReference type="Pfam" id="PF07963">
    <property type="entry name" value="N_methyl"/>
    <property type="match status" value="1"/>
</dbReference>
<evidence type="ECO:0000256" key="8">
    <source>
        <dbReference type="ARBA" id="ARBA00023136"/>
    </source>
</evidence>
<dbReference type="InterPro" id="IPR012902">
    <property type="entry name" value="N_methyl_site"/>
</dbReference>
<comment type="caution">
    <text evidence="13">The sequence shown here is derived from an EMBL/GenBank/DDBJ whole genome shotgun (WGS) entry which is preliminary data.</text>
</comment>
<keyword evidence="4" id="KW-0488">Methylation</keyword>